<feature type="transmembrane region" description="Helical" evidence="5">
    <location>
        <begin position="44"/>
        <end position="63"/>
    </location>
</feature>
<dbReference type="Pfam" id="PF04932">
    <property type="entry name" value="Wzy_C"/>
    <property type="match status" value="1"/>
</dbReference>
<sequence length="467" mass="49970">MRRARDWFAGLPHLPALTFVSAYVVLLLVVPAQLIFRPLGAPGTLANMVGLGALLWWCAARLGSFTPRRVSPVRLLLGGVTVAVLAAYVSGMLGGWYAPSNMRQGTDDVWTLVFPTVSQVHVAMVTAADRGLLSFGAWLGIALLTIDGLRSWRDLDVLVRMLCWTTAVYSAVGIYQFYTGTNLAAYIKVPGLSANAVVGASLTRSVLERVSSTASHPIEFAVVVACVLPLALHLAIHRRRRRDLLPVLILGFAMPLAVSRSGILAIGLSLIIMFCYWPPAVRRKALVVGPLTVVALRVAVPGLVGTIYSLFRGIATDPSVTGRTDDYGVVMSLYQDQPWFGRGLFTFVPGYYRILDNQMLMVLVELGAVGLVAVLLLYIGSVGSALGARRRALDPRDSHVSLAIAAAIAGMLAASVTFDAWGFAQAAGLTFLLVGMAGAAARLSHEDRAVTAPALPRRLELQEVRGA</sequence>
<name>A0ABP8ZN47_9ACTN</name>
<protein>
    <recommendedName>
        <fullName evidence="6">O-antigen ligase-related domain-containing protein</fullName>
    </recommendedName>
</protein>
<evidence type="ECO:0000313" key="8">
    <source>
        <dbReference type="Proteomes" id="UP001499882"/>
    </source>
</evidence>
<dbReference type="InterPro" id="IPR007016">
    <property type="entry name" value="O-antigen_ligase-rel_domated"/>
</dbReference>
<feature type="transmembrane region" description="Helical" evidence="5">
    <location>
        <begin position="7"/>
        <end position="32"/>
    </location>
</feature>
<proteinExistence type="predicted"/>
<organism evidence="7 8">
    <name type="scientific">Nocardioides endophyticus</name>
    <dbReference type="NCBI Taxonomy" id="1353775"/>
    <lineage>
        <taxon>Bacteria</taxon>
        <taxon>Bacillati</taxon>
        <taxon>Actinomycetota</taxon>
        <taxon>Actinomycetes</taxon>
        <taxon>Propionibacteriales</taxon>
        <taxon>Nocardioidaceae</taxon>
        <taxon>Nocardioides</taxon>
    </lineage>
</organism>
<feature type="transmembrane region" description="Helical" evidence="5">
    <location>
        <begin position="248"/>
        <end position="274"/>
    </location>
</feature>
<feature type="transmembrane region" description="Helical" evidence="5">
    <location>
        <begin position="75"/>
        <end position="98"/>
    </location>
</feature>
<dbReference type="RefSeq" id="WP_345530279.1">
    <property type="nucleotide sequence ID" value="NZ_BAABKN010000043.1"/>
</dbReference>
<feature type="transmembrane region" description="Helical" evidence="5">
    <location>
        <begin position="359"/>
        <end position="379"/>
    </location>
</feature>
<feature type="transmembrane region" description="Helical" evidence="5">
    <location>
        <begin position="218"/>
        <end position="236"/>
    </location>
</feature>
<reference evidence="8" key="1">
    <citation type="journal article" date="2019" name="Int. J. Syst. Evol. Microbiol.">
        <title>The Global Catalogue of Microorganisms (GCM) 10K type strain sequencing project: providing services to taxonomists for standard genome sequencing and annotation.</title>
        <authorList>
            <consortium name="The Broad Institute Genomics Platform"/>
            <consortium name="The Broad Institute Genome Sequencing Center for Infectious Disease"/>
            <person name="Wu L."/>
            <person name="Ma J."/>
        </authorList>
    </citation>
    <scope>NUCLEOTIDE SEQUENCE [LARGE SCALE GENOMIC DNA]</scope>
    <source>
        <strain evidence="8">JCM 18532</strain>
    </source>
</reference>
<dbReference type="InterPro" id="IPR051533">
    <property type="entry name" value="WaaL-like"/>
</dbReference>
<keyword evidence="8" id="KW-1185">Reference proteome</keyword>
<evidence type="ECO:0000256" key="5">
    <source>
        <dbReference type="SAM" id="Phobius"/>
    </source>
</evidence>
<evidence type="ECO:0000256" key="1">
    <source>
        <dbReference type="ARBA" id="ARBA00004141"/>
    </source>
</evidence>
<comment type="subcellular location">
    <subcellularLocation>
        <location evidence="1">Membrane</location>
        <topology evidence="1">Multi-pass membrane protein</topology>
    </subcellularLocation>
</comment>
<evidence type="ECO:0000256" key="3">
    <source>
        <dbReference type="ARBA" id="ARBA00022989"/>
    </source>
</evidence>
<dbReference type="EMBL" id="BAABKN010000043">
    <property type="protein sequence ID" value="GAA4760860.1"/>
    <property type="molecule type" value="Genomic_DNA"/>
</dbReference>
<accession>A0ABP8ZN47</accession>
<keyword evidence="3 5" id="KW-1133">Transmembrane helix</keyword>
<comment type="caution">
    <text evidence="7">The sequence shown here is derived from an EMBL/GenBank/DDBJ whole genome shotgun (WGS) entry which is preliminary data.</text>
</comment>
<feature type="transmembrane region" description="Helical" evidence="5">
    <location>
        <begin position="286"/>
        <end position="311"/>
    </location>
</feature>
<evidence type="ECO:0000256" key="2">
    <source>
        <dbReference type="ARBA" id="ARBA00022692"/>
    </source>
</evidence>
<evidence type="ECO:0000313" key="7">
    <source>
        <dbReference type="EMBL" id="GAA4760860.1"/>
    </source>
</evidence>
<dbReference type="Proteomes" id="UP001499882">
    <property type="component" value="Unassembled WGS sequence"/>
</dbReference>
<feature type="transmembrane region" description="Helical" evidence="5">
    <location>
        <begin position="424"/>
        <end position="443"/>
    </location>
</feature>
<evidence type="ECO:0000256" key="4">
    <source>
        <dbReference type="ARBA" id="ARBA00023136"/>
    </source>
</evidence>
<keyword evidence="2 5" id="KW-0812">Transmembrane</keyword>
<feature type="domain" description="O-antigen ligase-related" evidence="6">
    <location>
        <begin position="247"/>
        <end position="374"/>
    </location>
</feature>
<feature type="transmembrane region" description="Helical" evidence="5">
    <location>
        <begin position="157"/>
        <end position="178"/>
    </location>
</feature>
<feature type="transmembrane region" description="Helical" evidence="5">
    <location>
        <begin position="118"/>
        <end position="145"/>
    </location>
</feature>
<dbReference type="PANTHER" id="PTHR37422:SF13">
    <property type="entry name" value="LIPOPOLYSACCHARIDE BIOSYNTHESIS PROTEIN PA4999-RELATED"/>
    <property type="match status" value="1"/>
</dbReference>
<keyword evidence="4 5" id="KW-0472">Membrane</keyword>
<gene>
    <name evidence="7" type="ORF">GCM10023350_53990</name>
</gene>
<feature type="transmembrane region" description="Helical" evidence="5">
    <location>
        <begin position="400"/>
        <end position="418"/>
    </location>
</feature>
<evidence type="ECO:0000259" key="6">
    <source>
        <dbReference type="Pfam" id="PF04932"/>
    </source>
</evidence>
<dbReference type="PANTHER" id="PTHR37422">
    <property type="entry name" value="TEICHURONIC ACID BIOSYNTHESIS PROTEIN TUAE"/>
    <property type="match status" value="1"/>
</dbReference>